<dbReference type="NCBIfam" id="TIGR00787">
    <property type="entry name" value="dctP"/>
    <property type="match status" value="1"/>
</dbReference>
<dbReference type="PIRSF" id="PIRSF006470">
    <property type="entry name" value="DctB"/>
    <property type="match status" value="1"/>
</dbReference>
<dbReference type="EMBL" id="UINC01043638">
    <property type="protein sequence ID" value="SVB47960.1"/>
    <property type="molecule type" value="Genomic_DNA"/>
</dbReference>
<dbReference type="NCBIfam" id="NF037995">
    <property type="entry name" value="TRAP_S1"/>
    <property type="match status" value="1"/>
</dbReference>
<sequence length="319" mass="35757">MASCGGPETGIWEVRFSHVLSSSSEFHLMAERFRNHMLDRTEGRFRVAIYPSGQLGGERIAFEQIQVGAVHMAITGTPVLSGWVPEGQMFDLPFLFQTRDQGLAVMNGPIGDWWRDLLLERTGVRSLGFLDYGFRHVYNKRRPVETPSDLAGLKLRVLQNATYLAAYSELGVQATPMNYGEVYSALQQGVIEGGEANAVGFVSSRLYEVAKFYSFTSITYNPITFLVNESFYRSLPPDIREAIHRSAADALTYQSEIAHQMEADALEQMRANEVEISRPDLGPFIPAVRPAIWDELAGRLQDGETLITRLMEEVSRVKP</sequence>
<proteinExistence type="inferred from homology"/>
<dbReference type="GO" id="GO:0030288">
    <property type="term" value="C:outer membrane-bounded periplasmic space"/>
    <property type="evidence" value="ECO:0007669"/>
    <property type="project" value="InterPro"/>
</dbReference>
<evidence type="ECO:0000256" key="3">
    <source>
        <dbReference type="ARBA" id="ARBA00022729"/>
    </source>
</evidence>
<protein>
    <recommendedName>
        <fullName evidence="5">TRAP transporter substrate-binding protein</fullName>
    </recommendedName>
</protein>
<evidence type="ECO:0000313" key="4">
    <source>
        <dbReference type="EMBL" id="SVB47960.1"/>
    </source>
</evidence>
<dbReference type="Pfam" id="PF03480">
    <property type="entry name" value="DctP"/>
    <property type="match status" value="1"/>
</dbReference>
<dbReference type="AlphaFoldDB" id="A0A382EBE6"/>
<dbReference type="CDD" id="cd13603">
    <property type="entry name" value="PBP2_TRAP_Siap_TeaA_like"/>
    <property type="match status" value="1"/>
</dbReference>
<accession>A0A382EBE6</accession>
<dbReference type="Gene3D" id="3.40.190.170">
    <property type="entry name" value="Bacterial extracellular solute-binding protein, family 7"/>
    <property type="match status" value="1"/>
</dbReference>
<dbReference type="PANTHER" id="PTHR33376:SF7">
    <property type="entry name" value="C4-DICARBOXYLATE-BINDING PROTEIN DCTB"/>
    <property type="match status" value="1"/>
</dbReference>
<reference evidence="4" key="1">
    <citation type="submission" date="2018-05" db="EMBL/GenBank/DDBJ databases">
        <authorList>
            <person name="Lanie J.A."/>
            <person name="Ng W.-L."/>
            <person name="Kazmierczak K.M."/>
            <person name="Andrzejewski T.M."/>
            <person name="Davidsen T.M."/>
            <person name="Wayne K.J."/>
            <person name="Tettelin H."/>
            <person name="Glass J.I."/>
            <person name="Rusch D."/>
            <person name="Podicherti R."/>
            <person name="Tsui H.-C.T."/>
            <person name="Winkler M.E."/>
        </authorList>
    </citation>
    <scope>NUCLEOTIDE SEQUENCE</scope>
</reference>
<name>A0A382EBE6_9ZZZZ</name>
<dbReference type="InterPro" id="IPR004682">
    <property type="entry name" value="TRAP_DctP"/>
</dbReference>
<comment type="similarity">
    <text evidence="1">Belongs to the bacterial solute-binding protein 7 family.</text>
</comment>
<dbReference type="PANTHER" id="PTHR33376">
    <property type="match status" value="1"/>
</dbReference>
<dbReference type="GO" id="GO:0055085">
    <property type="term" value="P:transmembrane transport"/>
    <property type="evidence" value="ECO:0007669"/>
    <property type="project" value="InterPro"/>
</dbReference>
<organism evidence="4">
    <name type="scientific">marine metagenome</name>
    <dbReference type="NCBI Taxonomy" id="408172"/>
    <lineage>
        <taxon>unclassified sequences</taxon>
        <taxon>metagenomes</taxon>
        <taxon>ecological metagenomes</taxon>
    </lineage>
</organism>
<dbReference type="InterPro" id="IPR018389">
    <property type="entry name" value="DctP_fam"/>
</dbReference>
<evidence type="ECO:0000256" key="1">
    <source>
        <dbReference type="ARBA" id="ARBA00009023"/>
    </source>
</evidence>
<evidence type="ECO:0008006" key="5">
    <source>
        <dbReference type="Google" id="ProtNLM"/>
    </source>
</evidence>
<keyword evidence="3" id="KW-0732">Signal</keyword>
<dbReference type="InterPro" id="IPR038404">
    <property type="entry name" value="TRAP_DctP_sf"/>
</dbReference>
<gene>
    <name evidence="4" type="ORF">METZ01_LOCUS200814</name>
</gene>
<evidence type="ECO:0000256" key="2">
    <source>
        <dbReference type="ARBA" id="ARBA00022448"/>
    </source>
</evidence>
<keyword evidence="2" id="KW-0813">Transport</keyword>